<accession>A0A371J3L1</accession>
<evidence type="ECO:0000313" key="8">
    <source>
        <dbReference type="Proteomes" id="UP000215694"/>
    </source>
</evidence>
<dbReference type="SUPFAM" id="SSF88659">
    <property type="entry name" value="Sigma3 and sigma4 domains of RNA polymerase sigma factors"/>
    <property type="match status" value="1"/>
</dbReference>
<dbReference type="Gene3D" id="1.10.10.10">
    <property type="entry name" value="Winged helix-like DNA-binding domain superfamily/Winged helix DNA-binding domain"/>
    <property type="match status" value="1"/>
</dbReference>
<keyword evidence="4" id="KW-0804">Transcription</keyword>
<dbReference type="Pfam" id="PF08281">
    <property type="entry name" value="Sigma70_r4_2"/>
    <property type="match status" value="1"/>
</dbReference>
<evidence type="ECO:0000259" key="6">
    <source>
        <dbReference type="Pfam" id="PF08281"/>
    </source>
</evidence>
<protein>
    <submittedName>
        <fullName evidence="7">RNA polymerase subunit sigma-70</fullName>
    </submittedName>
</protein>
<proteinExistence type="inferred from homology"/>
<dbReference type="InterPro" id="IPR036388">
    <property type="entry name" value="WH-like_DNA-bd_sf"/>
</dbReference>
<evidence type="ECO:0000313" key="7">
    <source>
        <dbReference type="EMBL" id="RDY27258.1"/>
    </source>
</evidence>
<dbReference type="InterPro" id="IPR013324">
    <property type="entry name" value="RNA_pol_sigma_r3/r4-like"/>
</dbReference>
<evidence type="ECO:0000256" key="4">
    <source>
        <dbReference type="ARBA" id="ARBA00023163"/>
    </source>
</evidence>
<dbReference type="Gene3D" id="1.10.1740.10">
    <property type="match status" value="1"/>
</dbReference>
<gene>
    <name evidence="7" type="ORF">CHL78_009725</name>
</gene>
<dbReference type="SUPFAM" id="SSF88946">
    <property type="entry name" value="Sigma2 domain of RNA polymerase sigma factors"/>
    <property type="match status" value="1"/>
</dbReference>
<dbReference type="EMBL" id="NOJY02000014">
    <property type="protein sequence ID" value="RDY27258.1"/>
    <property type="molecule type" value="Genomic_DNA"/>
</dbReference>
<dbReference type="Proteomes" id="UP000215694">
    <property type="component" value="Unassembled WGS sequence"/>
</dbReference>
<dbReference type="PANTHER" id="PTHR43133:SF60">
    <property type="entry name" value="RNA POLYMERASE SIGMA FACTOR SIGV"/>
    <property type="match status" value="1"/>
</dbReference>
<dbReference type="NCBIfam" id="TIGR02937">
    <property type="entry name" value="sigma70-ECF"/>
    <property type="match status" value="1"/>
</dbReference>
<dbReference type="InterPro" id="IPR014284">
    <property type="entry name" value="RNA_pol_sigma-70_dom"/>
</dbReference>
<dbReference type="InterPro" id="IPR013249">
    <property type="entry name" value="RNA_pol_sigma70_r4_t2"/>
</dbReference>
<feature type="domain" description="RNA polymerase sigma factor 70 region 4 type 2" evidence="6">
    <location>
        <begin position="108"/>
        <end position="159"/>
    </location>
</feature>
<comment type="caution">
    <text evidence="7">The sequence shown here is derived from an EMBL/GenBank/DDBJ whole genome shotgun (WGS) entry which is preliminary data.</text>
</comment>
<dbReference type="GO" id="GO:0003677">
    <property type="term" value="F:DNA binding"/>
    <property type="evidence" value="ECO:0007669"/>
    <property type="project" value="InterPro"/>
</dbReference>
<keyword evidence="3" id="KW-0731">Sigma factor</keyword>
<keyword evidence="2" id="KW-0805">Transcription regulation</keyword>
<dbReference type="OrthoDB" id="9782703at2"/>
<dbReference type="GO" id="GO:0006352">
    <property type="term" value="P:DNA-templated transcription initiation"/>
    <property type="evidence" value="ECO:0007669"/>
    <property type="project" value="InterPro"/>
</dbReference>
<reference evidence="7 8" key="1">
    <citation type="journal article" date="2017" name="Genome Announc.">
        <title>Draft Genome Sequence of Romboutsia weinsteinii sp. nov. Strain CCRI-19649(T) Isolated from Surface Water.</title>
        <authorList>
            <person name="Maheux A.F."/>
            <person name="Boudreau D.K."/>
            <person name="Berube E."/>
            <person name="Boissinot M."/>
            <person name="Cantin P."/>
            <person name="Raymond F."/>
            <person name="Corbeil J."/>
            <person name="Omar R.F."/>
            <person name="Bergeron M.G."/>
        </authorList>
    </citation>
    <scope>NUCLEOTIDE SEQUENCE [LARGE SCALE GENOMIC DNA]</scope>
    <source>
        <strain evidence="7 8">CCRI-19649</strain>
    </source>
</reference>
<comment type="similarity">
    <text evidence="1">Belongs to the sigma-70 factor family. ECF subfamily.</text>
</comment>
<dbReference type="CDD" id="cd06171">
    <property type="entry name" value="Sigma70_r4"/>
    <property type="match status" value="1"/>
</dbReference>
<evidence type="ECO:0000259" key="5">
    <source>
        <dbReference type="Pfam" id="PF04542"/>
    </source>
</evidence>
<dbReference type="GO" id="GO:0016987">
    <property type="term" value="F:sigma factor activity"/>
    <property type="evidence" value="ECO:0007669"/>
    <property type="project" value="UniProtKB-KW"/>
</dbReference>
<organism evidence="7 8">
    <name type="scientific">Romboutsia weinsteinii</name>
    <dbReference type="NCBI Taxonomy" id="2020949"/>
    <lineage>
        <taxon>Bacteria</taxon>
        <taxon>Bacillati</taxon>
        <taxon>Bacillota</taxon>
        <taxon>Clostridia</taxon>
        <taxon>Peptostreptococcales</taxon>
        <taxon>Peptostreptococcaceae</taxon>
        <taxon>Romboutsia</taxon>
    </lineage>
</organism>
<dbReference type="Pfam" id="PF04542">
    <property type="entry name" value="Sigma70_r2"/>
    <property type="match status" value="1"/>
</dbReference>
<name>A0A371J3L1_9FIRM</name>
<dbReference type="InterPro" id="IPR007627">
    <property type="entry name" value="RNA_pol_sigma70_r2"/>
</dbReference>
<evidence type="ECO:0000256" key="3">
    <source>
        <dbReference type="ARBA" id="ARBA00023082"/>
    </source>
</evidence>
<feature type="domain" description="RNA polymerase sigma-70 region 2" evidence="5">
    <location>
        <begin position="21"/>
        <end position="85"/>
    </location>
</feature>
<keyword evidence="8" id="KW-1185">Reference proteome</keyword>
<dbReference type="InterPro" id="IPR039425">
    <property type="entry name" value="RNA_pol_sigma-70-like"/>
</dbReference>
<dbReference type="AlphaFoldDB" id="A0A371J3L1"/>
<dbReference type="PANTHER" id="PTHR43133">
    <property type="entry name" value="RNA POLYMERASE ECF-TYPE SIGMA FACTO"/>
    <property type="match status" value="1"/>
</dbReference>
<sequence length="173" mass="20235">MDLLSLEKYKKEKAFKMYVVENKDSFYRIAYTYVKNQDDALDIVQESICKGLDKIKSLKDVDSIKPWFYKLLINTSIDYIRKNKKYIQGIEEIAINSFVEHEIDVDIDIQVALDSLPKDSKSIIILRYFEDMKISDIATVLGENENTIKTRLYKSLKLLKAKINITVEGEDYE</sequence>
<evidence type="ECO:0000256" key="1">
    <source>
        <dbReference type="ARBA" id="ARBA00010641"/>
    </source>
</evidence>
<dbReference type="InterPro" id="IPR013325">
    <property type="entry name" value="RNA_pol_sigma_r2"/>
</dbReference>
<evidence type="ECO:0000256" key="2">
    <source>
        <dbReference type="ARBA" id="ARBA00023015"/>
    </source>
</evidence>
<dbReference type="RefSeq" id="WP_116041438.1">
    <property type="nucleotide sequence ID" value="NZ_NOJY02000014.1"/>
</dbReference>